<accession>A0ABQ6FPZ0</accession>
<proteinExistence type="predicted"/>
<keyword evidence="1" id="KW-0472">Membrane</keyword>
<feature type="transmembrane region" description="Helical" evidence="1">
    <location>
        <begin position="74"/>
        <end position="95"/>
    </location>
</feature>
<dbReference type="RefSeq" id="WP_338251567.1">
    <property type="nucleotide sequence ID" value="NZ_BSRI01000002.1"/>
</dbReference>
<gene>
    <name evidence="2" type="ORF">KDH_31880</name>
</gene>
<sequence>MAETAEDAVAKQTDPEQKHVSRENLEWLLKKALKVPRVWLVLSIIFVVLSIVEINETPHAGFSFAIHVTSTTPIFLALVWLPALLTIFALVGGAAKTPAGEISSPGLSDLARIIGDEELGILLEKTAEGQEKGASPIEREKAQQFNKQLQEIYVSRIPITQRRRELENMAREYEYLRRRLLPSGERTLEMESLWGRIQALAPKAHLSSQDILSYLASEGDGERILGLAIAFLSPEPAYFEPLLPMIDGKSHSAFEQHRALLVAEALVPKLNRAQREKLRNCINNQRNYDPSKKRWIAPGIDRDYISMDILEAIEQKDRTGQTI</sequence>
<keyword evidence="1" id="KW-0812">Transmembrane</keyword>
<protein>
    <submittedName>
        <fullName evidence="2">Uncharacterized protein</fullName>
    </submittedName>
</protein>
<evidence type="ECO:0000313" key="2">
    <source>
        <dbReference type="EMBL" id="GLV56347.1"/>
    </source>
</evidence>
<evidence type="ECO:0000256" key="1">
    <source>
        <dbReference type="SAM" id="Phobius"/>
    </source>
</evidence>
<dbReference type="EMBL" id="BSRI01000002">
    <property type="protein sequence ID" value="GLV56347.1"/>
    <property type="molecule type" value="Genomic_DNA"/>
</dbReference>
<reference evidence="2 3" key="1">
    <citation type="submission" date="2023-02" db="EMBL/GenBank/DDBJ databases">
        <title>Dictyobacter halimunensis sp. nov., a new member of the class Ktedonobacteria from forest soil in a geothermal area.</title>
        <authorList>
            <person name="Rachmania M.K."/>
            <person name="Ningsih F."/>
            <person name="Sakai Y."/>
            <person name="Yabe S."/>
            <person name="Yokota A."/>
            <person name="Sjamsuridzal W."/>
        </authorList>
    </citation>
    <scope>NUCLEOTIDE SEQUENCE [LARGE SCALE GENOMIC DNA]</scope>
    <source>
        <strain evidence="2 3">S3.2.2.5</strain>
    </source>
</reference>
<feature type="transmembrane region" description="Helical" evidence="1">
    <location>
        <begin position="38"/>
        <end position="54"/>
    </location>
</feature>
<organism evidence="2 3">
    <name type="scientific">Dictyobacter halimunensis</name>
    <dbReference type="NCBI Taxonomy" id="3026934"/>
    <lineage>
        <taxon>Bacteria</taxon>
        <taxon>Bacillati</taxon>
        <taxon>Chloroflexota</taxon>
        <taxon>Ktedonobacteria</taxon>
        <taxon>Ktedonobacterales</taxon>
        <taxon>Dictyobacteraceae</taxon>
        <taxon>Dictyobacter</taxon>
    </lineage>
</organism>
<comment type="caution">
    <text evidence="2">The sequence shown here is derived from an EMBL/GenBank/DDBJ whole genome shotgun (WGS) entry which is preliminary data.</text>
</comment>
<keyword evidence="1" id="KW-1133">Transmembrane helix</keyword>
<dbReference type="Proteomes" id="UP001344906">
    <property type="component" value="Unassembled WGS sequence"/>
</dbReference>
<name>A0ABQ6FPZ0_9CHLR</name>
<evidence type="ECO:0000313" key="3">
    <source>
        <dbReference type="Proteomes" id="UP001344906"/>
    </source>
</evidence>
<keyword evidence="3" id="KW-1185">Reference proteome</keyword>